<feature type="compositionally biased region" description="Basic residues" evidence="1">
    <location>
        <begin position="24"/>
        <end position="33"/>
    </location>
</feature>
<protein>
    <submittedName>
        <fullName evidence="2">Uncharacterized protein</fullName>
    </submittedName>
</protein>
<feature type="region of interest" description="Disordered" evidence="1">
    <location>
        <begin position="60"/>
        <end position="82"/>
    </location>
</feature>
<accession>A0A8H4LVM1</accession>
<reference evidence="2 3" key="1">
    <citation type="journal article" date="2020" name="Genome Biol. Evol.">
        <title>A new high-quality draft genome assembly of the Chinese cordyceps Ophiocordyceps sinensis.</title>
        <authorList>
            <person name="Shu R."/>
            <person name="Zhang J."/>
            <person name="Meng Q."/>
            <person name="Zhang H."/>
            <person name="Zhou G."/>
            <person name="Li M."/>
            <person name="Wu P."/>
            <person name="Zhao Y."/>
            <person name="Chen C."/>
            <person name="Qin Q."/>
        </authorList>
    </citation>
    <scope>NUCLEOTIDE SEQUENCE [LARGE SCALE GENOMIC DNA]</scope>
    <source>
        <strain evidence="2 3">IOZ07</strain>
    </source>
</reference>
<sequence length="162" mass="17487">MNWTEGSLARHSKGKHFNDDVARQKRHFARARAQRAPSTAAPALDASSFVPDYLSGGDDVAAAPKLPAVPDPPVEGGDAPGSLRERKFRLLGKSDWAGIKAAAAAAPQKQWKNPLDPEGTLLTPGPPARLISEHLPAGFYSRRDVRRRPSQQQQQPLAAAEE</sequence>
<gene>
    <name evidence="2" type="ORF">G6O67_006508</name>
</gene>
<dbReference type="AlphaFoldDB" id="A0A8H4LVM1"/>
<name>A0A8H4LVM1_9HYPO</name>
<organism evidence="2 3">
    <name type="scientific">Ophiocordyceps sinensis</name>
    <dbReference type="NCBI Taxonomy" id="72228"/>
    <lineage>
        <taxon>Eukaryota</taxon>
        <taxon>Fungi</taxon>
        <taxon>Dikarya</taxon>
        <taxon>Ascomycota</taxon>
        <taxon>Pezizomycotina</taxon>
        <taxon>Sordariomycetes</taxon>
        <taxon>Hypocreomycetidae</taxon>
        <taxon>Hypocreales</taxon>
        <taxon>Ophiocordycipitaceae</taxon>
        <taxon>Ophiocordyceps</taxon>
    </lineage>
</organism>
<feature type="region of interest" description="Disordered" evidence="1">
    <location>
        <begin position="140"/>
        <end position="162"/>
    </location>
</feature>
<feature type="region of interest" description="Disordered" evidence="1">
    <location>
        <begin position="1"/>
        <end position="48"/>
    </location>
</feature>
<feature type="region of interest" description="Disordered" evidence="1">
    <location>
        <begin position="104"/>
        <end position="128"/>
    </location>
</feature>
<comment type="caution">
    <text evidence="2">The sequence shown here is derived from an EMBL/GenBank/DDBJ whole genome shotgun (WGS) entry which is preliminary data.</text>
</comment>
<keyword evidence="3" id="KW-1185">Reference proteome</keyword>
<dbReference type="EMBL" id="JAAVMX010000007">
    <property type="protein sequence ID" value="KAF4506419.1"/>
    <property type="molecule type" value="Genomic_DNA"/>
</dbReference>
<dbReference type="OrthoDB" id="4928247at2759"/>
<proteinExistence type="predicted"/>
<evidence type="ECO:0000313" key="3">
    <source>
        <dbReference type="Proteomes" id="UP000557566"/>
    </source>
</evidence>
<dbReference type="Proteomes" id="UP000557566">
    <property type="component" value="Unassembled WGS sequence"/>
</dbReference>
<evidence type="ECO:0000256" key="1">
    <source>
        <dbReference type="SAM" id="MobiDB-lite"/>
    </source>
</evidence>
<evidence type="ECO:0000313" key="2">
    <source>
        <dbReference type="EMBL" id="KAF4506419.1"/>
    </source>
</evidence>